<reference evidence="2" key="1">
    <citation type="submission" date="2021-02" db="EMBL/GenBank/DDBJ databases">
        <authorList>
            <person name="Nowell W R."/>
        </authorList>
    </citation>
    <scope>NUCLEOTIDE SEQUENCE</scope>
</reference>
<dbReference type="Proteomes" id="UP000682733">
    <property type="component" value="Unassembled WGS sequence"/>
</dbReference>
<dbReference type="EMBL" id="CAJNOK010017154">
    <property type="protein sequence ID" value="CAF1258662.1"/>
    <property type="molecule type" value="Genomic_DNA"/>
</dbReference>
<dbReference type="Proteomes" id="UP000677228">
    <property type="component" value="Unassembled WGS sequence"/>
</dbReference>
<evidence type="ECO:0000313" key="1">
    <source>
        <dbReference type="EMBL" id="CAF1258662.1"/>
    </source>
</evidence>
<dbReference type="EMBL" id="CAJOBA010038704">
    <property type="protein sequence ID" value="CAF4065454.1"/>
    <property type="molecule type" value="Genomic_DNA"/>
</dbReference>
<dbReference type="EMBL" id="CAJNOQ010011085">
    <property type="protein sequence ID" value="CAF1268326.1"/>
    <property type="molecule type" value="Genomic_DNA"/>
</dbReference>
<dbReference type="OrthoDB" id="360540at2759"/>
<evidence type="ECO:0000313" key="4">
    <source>
        <dbReference type="EMBL" id="CAF4065454.1"/>
    </source>
</evidence>
<feature type="non-terminal residue" evidence="2">
    <location>
        <position position="1"/>
    </location>
</feature>
<name>A0A815BBW0_9BILA</name>
<gene>
    <name evidence="2" type="ORF">GPM918_LOCUS26952</name>
    <name evidence="1" type="ORF">OVA965_LOCUS26624</name>
    <name evidence="3" type="ORF">SRO942_LOCUS27193</name>
    <name evidence="4" type="ORF">TMI583_LOCUS27362</name>
</gene>
<evidence type="ECO:0000313" key="5">
    <source>
        <dbReference type="Proteomes" id="UP000663829"/>
    </source>
</evidence>
<dbReference type="EMBL" id="CAJOBC010022012">
    <property type="protein sequence ID" value="CAF4053623.1"/>
    <property type="molecule type" value="Genomic_DNA"/>
</dbReference>
<sequence length="68" mass="7956">PIEDAYDIWVIELNPFMETTDGGLFSWQHERHILEGKNNGFEFRITQRPKPGALTMLPNSVRQLIKQM</sequence>
<evidence type="ECO:0000313" key="2">
    <source>
        <dbReference type="EMBL" id="CAF1268326.1"/>
    </source>
</evidence>
<evidence type="ECO:0000313" key="3">
    <source>
        <dbReference type="EMBL" id="CAF4053623.1"/>
    </source>
</evidence>
<dbReference type="Proteomes" id="UP000681722">
    <property type="component" value="Unassembled WGS sequence"/>
</dbReference>
<comment type="caution">
    <text evidence="2">The sequence shown here is derived from an EMBL/GenBank/DDBJ whole genome shotgun (WGS) entry which is preliminary data.</text>
</comment>
<organism evidence="2 5">
    <name type="scientific">Didymodactylos carnosus</name>
    <dbReference type="NCBI Taxonomy" id="1234261"/>
    <lineage>
        <taxon>Eukaryota</taxon>
        <taxon>Metazoa</taxon>
        <taxon>Spiralia</taxon>
        <taxon>Gnathifera</taxon>
        <taxon>Rotifera</taxon>
        <taxon>Eurotatoria</taxon>
        <taxon>Bdelloidea</taxon>
        <taxon>Philodinida</taxon>
        <taxon>Philodinidae</taxon>
        <taxon>Didymodactylos</taxon>
    </lineage>
</organism>
<keyword evidence="5" id="KW-1185">Reference proteome</keyword>
<proteinExistence type="predicted"/>
<accession>A0A815BBW0</accession>
<dbReference type="AlphaFoldDB" id="A0A815BBW0"/>
<protein>
    <submittedName>
        <fullName evidence="2">Uncharacterized protein</fullName>
    </submittedName>
</protein>
<dbReference type="Proteomes" id="UP000663829">
    <property type="component" value="Unassembled WGS sequence"/>
</dbReference>